<dbReference type="SUPFAM" id="SSF56176">
    <property type="entry name" value="FAD-binding/transporter-associated domain-like"/>
    <property type="match status" value="1"/>
</dbReference>
<dbReference type="FunFam" id="1.10.45.10:FF:000001">
    <property type="entry name" value="D-lactate dehydrogenase mitochondrial"/>
    <property type="match status" value="1"/>
</dbReference>
<evidence type="ECO:0000256" key="2">
    <source>
        <dbReference type="ARBA" id="ARBA00008000"/>
    </source>
</evidence>
<dbReference type="Gene3D" id="3.30.43.10">
    <property type="entry name" value="Uridine Diphospho-n-acetylenolpyruvylglucosamine Reductase, domain 2"/>
    <property type="match status" value="1"/>
</dbReference>
<dbReference type="AlphaFoldDB" id="A0A2T0RVJ2"/>
<dbReference type="RefSeq" id="WP_106204008.1">
    <property type="nucleotide sequence ID" value="NZ_PVTD01000002.1"/>
</dbReference>
<comment type="similarity">
    <text evidence="2">Belongs to the FAD-binding oxidoreductase/transferase type 4 family.</text>
</comment>
<dbReference type="InterPro" id="IPR016164">
    <property type="entry name" value="FAD-linked_Oxase-like_C"/>
</dbReference>
<evidence type="ECO:0000313" key="7">
    <source>
        <dbReference type="Proteomes" id="UP000239480"/>
    </source>
</evidence>
<dbReference type="InterPro" id="IPR016171">
    <property type="entry name" value="Vanillyl_alc_oxidase_C-sub2"/>
</dbReference>
<evidence type="ECO:0000259" key="5">
    <source>
        <dbReference type="PROSITE" id="PS51387"/>
    </source>
</evidence>
<dbReference type="OrthoDB" id="9811557at2"/>
<name>A0A2T0RVJ2_9RHOB</name>
<dbReference type="InterPro" id="IPR006094">
    <property type="entry name" value="Oxid_FAD_bind_N"/>
</dbReference>
<organism evidence="6 7">
    <name type="scientific">Aliiruegeria haliotis</name>
    <dbReference type="NCBI Taxonomy" id="1280846"/>
    <lineage>
        <taxon>Bacteria</taxon>
        <taxon>Pseudomonadati</taxon>
        <taxon>Pseudomonadota</taxon>
        <taxon>Alphaproteobacteria</taxon>
        <taxon>Rhodobacterales</taxon>
        <taxon>Roseobacteraceae</taxon>
        <taxon>Aliiruegeria</taxon>
    </lineage>
</organism>
<dbReference type="PROSITE" id="PS51387">
    <property type="entry name" value="FAD_PCMH"/>
    <property type="match status" value="1"/>
</dbReference>
<keyword evidence="4" id="KW-0274">FAD</keyword>
<dbReference type="GO" id="GO:0071949">
    <property type="term" value="F:FAD binding"/>
    <property type="evidence" value="ECO:0007669"/>
    <property type="project" value="InterPro"/>
</dbReference>
<keyword evidence="3" id="KW-0285">Flavoprotein</keyword>
<evidence type="ECO:0000313" key="6">
    <source>
        <dbReference type="EMBL" id="PRY25073.1"/>
    </source>
</evidence>
<evidence type="ECO:0000256" key="4">
    <source>
        <dbReference type="ARBA" id="ARBA00022827"/>
    </source>
</evidence>
<reference evidence="6 7" key="1">
    <citation type="submission" date="2018-03" db="EMBL/GenBank/DDBJ databases">
        <title>Genomic Encyclopedia of Archaeal and Bacterial Type Strains, Phase II (KMG-II): from individual species to whole genera.</title>
        <authorList>
            <person name="Goeker M."/>
        </authorList>
    </citation>
    <scope>NUCLEOTIDE SEQUENCE [LARGE SCALE GENOMIC DNA]</scope>
    <source>
        <strain evidence="6 7">DSM 29328</strain>
    </source>
</reference>
<proteinExistence type="inferred from homology"/>
<dbReference type="Gene3D" id="1.10.45.10">
    <property type="entry name" value="Vanillyl-alcohol Oxidase, Chain A, domain 4"/>
    <property type="match status" value="1"/>
</dbReference>
<dbReference type="Gene3D" id="3.30.70.2190">
    <property type="match status" value="1"/>
</dbReference>
<dbReference type="Proteomes" id="UP000239480">
    <property type="component" value="Unassembled WGS sequence"/>
</dbReference>
<dbReference type="Pfam" id="PF01565">
    <property type="entry name" value="FAD_binding_4"/>
    <property type="match status" value="1"/>
</dbReference>
<comment type="caution">
    <text evidence="6">The sequence shown here is derived from an EMBL/GenBank/DDBJ whole genome shotgun (WGS) entry which is preliminary data.</text>
</comment>
<dbReference type="GO" id="GO:0022904">
    <property type="term" value="P:respiratory electron transport chain"/>
    <property type="evidence" value="ECO:0007669"/>
    <property type="project" value="TreeGrafter"/>
</dbReference>
<dbReference type="InterPro" id="IPR016169">
    <property type="entry name" value="FAD-bd_PCMH_sub2"/>
</dbReference>
<dbReference type="Gene3D" id="3.30.465.10">
    <property type="match status" value="1"/>
</dbReference>
<comment type="cofactor">
    <cofactor evidence="1">
        <name>FAD</name>
        <dbReference type="ChEBI" id="CHEBI:57692"/>
    </cofactor>
</comment>
<accession>A0A2T0RVJ2</accession>
<dbReference type="EMBL" id="PVTD01000002">
    <property type="protein sequence ID" value="PRY25073.1"/>
    <property type="molecule type" value="Genomic_DNA"/>
</dbReference>
<dbReference type="InterPro" id="IPR016167">
    <property type="entry name" value="FAD-bd_PCMH_sub1"/>
</dbReference>
<dbReference type="GO" id="GO:0003824">
    <property type="term" value="F:catalytic activity"/>
    <property type="evidence" value="ECO:0007669"/>
    <property type="project" value="InterPro"/>
</dbReference>
<dbReference type="InterPro" id="IPR036318">
    <property type="entry name" value="FAD-bd_PCMH-like_sf"/>
</dbReference>
<evidence type="ECO:0000256" key="3">
    <source>
        <dbReference type="ARBA" id="ARBA00022630"/>
    </source>
</evidence>
<evidence type="ECO:0000256" key="1">
    <source>
        <dbReference type="ARBA" id="ARBA00001974"/>
    </source>
</evidence>
<dbReference type="Pfam" id="PF02913">
    <property type="entry name" value="FAD-oxidase_C"/>
    <property type="match status" value="1"/>
</dbReference>
<dbReference type="PANTHER" id="PTHR43716">
    <property type="entry name" value="D-2-HYDROXYGLUTARATE DEHYDROGENASE, MITOCHONDRIAL"/>
    <property type="match status" value="1"/>
</dbReference>
<sequence>MQLTPATPAFEATLRATLPAPVFRPLEPRYLEEPRGKFHGADALVLAPGSVEEVSTIIGRAQGERVAVVPYGGGTGLVCGQVAPDLPRPILLTLERMNGIRALHAADNVIEVEAGAVLAHVQDEAEAAGRLFPLSLASEGTAQIGGLLATNAGGVNVLRYGNARDLCLGIEAVLPDGTVLRGLKRLYKDNTGYDLRHLLCGSEGTLGIITAASLKLSPRPRATGAAVLQVESPKAALSLLEITRQVAAEGVSAFELIHRTGQAFLAEVMPQVRLPFGTLPEWVTLIELGVSAGPPPEELLTEIFEKAAEAGLVSDGVVAQSERQRLAFWEMRESIPVANRLIGAICSHDISVPVSIVPEFIDRAFRLVPDVGPFRINCFGHLGDGNLHFNVYPPKGEARSAYMDRAPEVVRRVHDLVHALGGSFSAEHGVGRLKVGDLEHYGDPGRLAAMRAIKAALDPAGIMNPGAVLTR</sequence>
<feature type="domain" description="FAD-binding PCMH-type" evidence="5">
    <location>
        <begin position="38"/>
        <end position="219"/>
    </location>
</feature>
<gene>
    <name evidence="6" type="ORF">CLV78_102250</name>
</gene>
<keyword evidence="7" id="KW-1185">Reference proteome</keyword>
<dbReference type="PANTHER" id="PTHR43716:SF2">
    <property type="entry name" value="BLL6224 PROTEIN"/>
    <property type="match status" value="1"/>
</dbReference>
<dbReference type="InterPro" id="IPR016166">
    <property type="entry name" value="FAD-bd_PCMH"/>
</dbReference>
<dbReference type="SUPFAM" id="SSF55103">
    <property type="entry name" value="FAD-linked oxidases, C-terminal domain"/>
    <property type="match status" value="1"/>
</dbReference>
<dbReference type="InterPro" id="IPR051264">
    <property type="entry name" value="FAD-oxidored/transferase_4"/>
</dbReference>
<dbReference type="Gene3D" id="3.30.70.2740">
    <property type="match status" value="1"/>
</dbReference>
<protein>
    <submittedName>
        <fullName evidence="6">FAD/FMN-containing dehydrogenase</fullName>
    </submittedName>
</protein>
<dbReference type="InterPro" id="IPR004113">
    <property type="entry name" value="FAD-bd_oxidored_4_C"/>
</dbReference>